<evidence type="ECO:0000313" key="6">
    <source>
        <dbReference type="Proteomes" id="UP001530400"/>
    </source>
</evidence>
<evidence type="ECO:0000256" key="2">
    <source>
        <dbReference type="ARBA" id="ARBA00023235"/>
    </source>
</evidence>
<dbReference type="InterPro" id="IPR002130">
    <property type="entry name" value="Cyclophilin-type_PPIase_dom"/>
</dbReference>
<organism evidence="5 6">
    <name type="scientific">Cyclotella atomus</name>
    <dbReference type="NCBI Taxonomy" id="382360"/>
    <lineage>
        <taxon>Eukaryota</taxon>
        <taxon>Sar</taxon>
        <taxon>Stramenopiles</taxon>
        <taxon>Ochrophyta</taxon>
        <taxon>Bacillariophyta</taxon>
        <taxon>Coscinodiscophyceae</taxon>
        <taxon>Thalassiosirophycidae</taxon>
        <taxon>Stephanodiscales</taxon>
        <taxon>Stephanodiscaceae</taxon>
        <taxon>Cyclotella</taxon>
    </lineage>
</organism>
<gene>
    <name evidence="5" type="ORF">ACHAWO_002292</name>
</gene>
<protein>
    <recommendedName>
        <fullName evidence="3">Peptidyl-prolyl cis-trans isomerase</fullName>
        <shortName evidence="3">PPIase</shortName>
        <ecNumber evidence="3">5.2.1.8</ecNumber>
    </recommendedName>
</protein>
<dbReference type="PRINTS" id="PR00153">
    <property type="entry name" value="CSAPPISMRASE"/>
</dbReference>
<dbReference type="Proteomes" id="UP001530400">
    <property type="component" value="Unassembled WGS sequence"/>
</dbReference>
<dbReference type="PANTHER" id="PTHR11071:SF561">
    <property type="entry name" value="PEPTIDYL-PROLYL CIS-TRANS ISOMERASE D-RELATED"/>
    <property type="match status" value="1"/>
</dbReference>
<accession>A0ABD3MSJ7</accession>
<dbReference type="InterPro" id="IPR020892">
    <property type="entry name" value="Cyclophilin-type_PPIase_CS"/>
</dbReference>
<comment type="similarity">
    <text evidence="3">Belongs to the cyclophilin-type PPIase family.</text>
</comment>
<keyword evidence="1 3" id="KW-0697">Rotamase</keyword>
<evidence type="ECO:0000259" key="4">
    <source>
        <dbReference type="PROSITE" id="PS50072"/>
    </source>
</evidence>
<reference evidence="5 6" key="1">
    <citation type="submission" date="2024-10" db="EMBL/GenBank/DDBJ databases">
        <title>Updated reference genomes for cyclostephanoid diatoms.</title>
        <authorList>
            <person name="Roberts W.R."/>
            <person name="Alverson A.J."/>
        </authorList>
    </citation>
    <scope>NUCLEOTIDE SEQUENCE [LARGE SCALE GENOMIC DNA]</scope>
    <source>
        <strain evidence="5 6">AJA010-31</strain>
    </source>
</reference>
<comment type="catalytic activity">
    <reaction evidence="3">
        <text>[protein]-peptidylproline (omega=180) = [protein]-peptidylproline (omega=0)</text>
        <dbReference type="Rhea" id="RHEA:16237"/>
        <dbReference type="Rhea" id="RHEA-COMP:10747"/>
        <dbReference type="Rhea" id="RHEA-COMP:10748"/>
        <dbReference type="ChEBI" id="CHEBI:83833"/>
        <dbReference type="ChEBI" id="CHEBI:83834"/>
        <dbReference type="EC" id="5.2.1.8"/>
    </reaction>
</comment>
<comment type="caution">
    <text evidence="5">The sequence shown here is derived from an EMBL/GenBank/DDBJ whole genome shotgun (WGS) entry which is preliminary data.</text>
</comment>
<dbReference type="EC" id="5.2.1.8" evidence="3"/>
<evidence type="ECO:0000256" key="1">
    <source>
        <dbReference type="ARBA" id="ARBA00023110"/>
    </source>
</evidence>
<name>A0ABD3MSJ7_9STRA</name>
<dbReference type="InterPro" id="IPR029000">
    <property type="entry name" value="Cyclophilin-like_dom_sf"/>
</dbReference>
<comment type="function">
    <text evidence="3">PPIases accelerate the folding of proteins. It catalyzes the cis-trans isomerization of proline imidic peptide bonds in oligopeptides.</text>
</comment>
<dbReference type="PROSITE" id="PS00170">
    <property type="entry name" value="CSA_PPIASE_1"/>
    <property type="match status" value="1"/>
</dbReference>
<evidence type="ECO:0000313" key="5">
    <source>
        <dbReference type="EMBL" id="KAL3766854.1"/>
    </source>
</evidence>
<dbReference type="Pfam" id="PF00160">
    <property type="entry name" value="Pro_isomerase"/>
    <property type="match status" value="1"/>
</dbReference>
<dbReference type="EMBL" id="JALLPJ020001378">
    <property type="protein sequence ID" value="KAL3766854.1"/>
    <property type="molecule type" value="Genomic_DNA"/>
</dbReference>
<dbReference type="Gene3D" id="2.40.100.10">
    <property type="entry name" value="Cyclophilin-like"/>
    <property type="match status" value="1"/>
</dbReference>
<proteinExistence type="inferred from homology"/>
<dbReference type="CDD" id="cd01926">
    <property type="entry name" value="cyclophilin_ABH_like"/>
    <property type="match status" value="1"/>
</dbReference>
<dbReference type="GO" id="GO:0003755">
    <property type="term" value="F:peptidyl-prolyl cis-trans isomerase activity"/>
    <property type="evidence" value="ECO:0007669"/>
    <property type="project" value="UniProtKB-UniRule"/>
</dbReference>
<keyword evidence="6" id="KW-1185">Reference proteome</keyword>
<sequence>MITSAASIVTTTSRHIPRTALFARQKDVQIAPLRYANIRRFSTNGGGSSSSAMLQNVAMFMIAGGLGYGAMSIFNSSGVESAEEGDGSGPVSPSAKITSRVYFDVTAPNRPLGRIVIGLYGDVVPKTVENFQTLCVGEKTLNGRQLHYKGSSFHRIIPNFMIQGGDFTNHNGTGGISIYGSRFADENFALKHTGPGVVSMANAGRDTNGSQFFICTTKTPHLDNRHVVFGVVESGWDVVKEIESMGSRSGAPSCKIVIQECGLLKEEEPKK</sequence>
<dbReference type="AlphaFoldDB" id="A0ABD3MSJ7"/>
<keyword evidence="2 3" id="KW-0413">Isomerase</keyword>
<dbReference type="PANTHER" id="PTHR11071">
    <property type="entry name" value="PEPTIDYL-PROLYL CIS-TRANS ISOMERASE"/>
    <property type="match status" value="1"/>
</dbReference>
<evidence type="ECO:0000256" key="3">
    <source>
        <dbReference type="RuleBase" id="RU363019"/>
    </source>
</evidence>
<feature type="domain" description="PPIase cyclophilin-type" evidence="4">
    <location>
        <begin position="102"/>
        <end position="263"/>
    </location>
</feature>
<dbReference type="PROSITE" id="PS50072">
    <property type="entry name" value="CSA_PPIASE_2"/>
    <property type="match status" value="1"/>
</dbReference>
<dbReference type="FunFam" id="2.40.100.10:FF:000023">
    <property type="entry name" value="Peptidyl-prolyl cis-trans isomerase"/>
    <property type="match status" value="1"/>
</dbReference>
<dbReference type="SUPFAM" id="SSF50891">
    <property type="entry name" value="Cyclophilin-like"/>
    <property type="match status" value="1"/>
</dbReference>